<keyword evidence="2" id="KW-1185">Reference proteome</keyword>
<gene>
    <name evidence="1" type="ORF">ABVT43_20210</name>
</gene>
<dbReference type="EMBL" id="JBEVCJ010000072">
    <property type="protein sequence ID" value="MET1257466.1"/>
    <property type="molecule type" value="Genomic_DNA"/>
</dbReference>
<reference evidence="1 2" key="1">
    <citation type="submission" date="2024-06" db="EMBL/GenBank/DDBJ databases">
        <authorList>
            <person name="Li F."/>
        </authorList>
    </citation>
    <scope>NUCLEOTIDE SEQUENCE [LARGE SCALE GENOMIC DNA]</scope>
    <source>
        <strain evidence="1 2">GXAS 311</strain>
    </source>
</reference>
<name>A0ABV2BZV8_9GAMM</name>
<comment type="caution">
    <text evidence="1">The sequence shown here is derived from an EMBL/GenBank/DDBJ whole genome shotgun (WGS) entry which is preliminary data.</text>
</comment>
<dbReference type="Proteomes" id="UP001548189">
    <property type="component" value="Unassembled WGS sequence"/>
</dbReference>
<proteinExistence type="predicted"/>
<organism evidence="1 2">
    <name type="scientific">Aliikangiella maris</name>
    <dbReference type="NCBI Taxonomy" id="3162458"/>
    <lineage>
        <taxon>Bacteria</taxon>
        <taxon>Pseudomonadati</taxon>
        <taxon>Pseudomonadota</taxon>
        <taxon>Gammaproteobacteria</taxon>
        <taxon>Oceanospirillales</taxon>
        <taxon>Pleioneaceae</taxon>
        <taxon>Aliikangiella</taxon>
    </lineage>
</organism>
<protein>
    <submittedName>
        <fullName evidence="1">Uncharacterized protein</fullName>
    </submittedName>
</protein>
<evidence type="ECO:0000313" key="2">
    <source>
        <dbReference type="Proteomes" id="UP001548189"/>
    </source>
</evidence>
<evidence type="ECO:0000313" key="1">
    <source>
        <dbReference type="EMBL" id="MET1257466.1"/>
    </source>
</evidence>
<accession>A0ABV2BZV8</accession>
<sequence>MDKYRIDKFPVSFYLNQFRAEDIEVLPYREAGYYLIEKGELKKVENSSKGKAYITAFFSVMNMLLDEFIGLLSKLALKCHKVFKKEVM</sequence>